<dbReference type="PANTHER" id="PTHR12260">
    <property type="entry name" value="DAMAGE-CONTROL PHOSPHATASE ARMT1"/>
    <property type="match status" value="1"/>
</dbReference>
<comment type="function">
    <text evidence="7">Metal-dependent phosphatase that shows phosphatase activity against several substrates, including fructose-1-phosphate and fructose-6-phosphate. Its preference for fructose-1-phosphate, a strong glycating agent that causes DNA damage rather than a canonical yeast metabolite, suggests a damage-control function in hexose phosphate metabolism.</text>
</comment>
<comment type="caution">
    <text evidence="10">The sequence shown here is derived from an EMBL/GenBank/DDBJ whole genome shotgun (WGS) entry which is preliminary data.</text>
</comment>
<keyword evidence="8" id="KW-0732">Signal</keyword>
<dbReference type="EC" id="3.1.3.-" evidence="7"/>
<dbReference type="InterPro" id="IPR039763">
    <property type="entry name" value="ARMT1"/>
</dbReference>
<dbReference type="AlphaFoldDB" id="A0ABD3PTA3"/>
<keyword evidence="3 7" id="KW-0479">Metal-binding</keyword>
<evidence type="ECO:0000256" key="4">
    <source>
        <dbReference type="ARBA" id="ARBA00022801"/>
    </source>
</evidence>
<dbReference type="PANTHER" id="PTHR12260:SF6">
    <property type="entry name" value="DAMAGE-CONTROL PHOSPHATASE ARMT1"/>
    <property type="match status" value="1"/>
</dbReference>
<keyword evidence="4 7" id="KW-0378">Hydrolase</keyword>
<feature type="chain" id="PRO_5044871136" description="Sugar phosphate phosphatase" evidence="8">
    <location>
        <begin position="19"/>
        <end position="382"/>
    </location>
</feature>
<comment type="catalytic activity">
    <reaction evidence="6 7">
        <text>beta-D-fructose 6-phosphate = dihydroxyacetone + D-glyceraldehyde 3-phosphate</text>
        <dbReference type="Rhea" id="RHEA:28002"/>
        <dbReference type="ChEBI" id="CHEBI:16016"/>
        <dbReference type="ChEBI" id="CHEBI:57634"/>
        <dbReference type="ChEBI" id="CHEBI:59776"/>
    </reaction>
</comment>
<comment type="catalytic activity">
    <reaction evidence="1 7">
        <text>beta-D-fructose 1-phosphate + H2O = D-fructose + phosphate</text>
        <dbReference type="Rhea" id="RHEA:35603"/>
        <dbReference type="ChEBI" id="CHEBI:15377"/>
        <dbReference type="ChEBI" id="CHEBI:37721"/>
        <dbReference type="ChEBI" id="CHEBI:43474"/>
        <dbReference type="ChEBI" id="CHEBI:138881"/>
    </reaction>
</comment>
<dbReference type="InterPro" id="IPR002791">
    <property type="entry name" value="ARMT1-like_metal-bd"/>
</dbReference>
<evidence type="ECO:0000256" key="8">
    <source>
        <dbReference type="SAM" id="SignalP"/>
    </source>
</evidence>
<feature type="domain" description="Damage-control phosphatase ARMT1-like metal-binding" evidence="9">
    <location>
        <begin position="80"/>
        <end position="376"/>
    </location>
</feature>
<evidence type="ECO:0000256" key="7">
    <source>
        <dbReference type="RuleBase" id="RU367030"/>
    </source>
</evidence>
<comment type="similarity">
    <text evidence="2 7">Belongs to the damage-control phosphatase family. Sugar phosphate phosphatase III subfamily.</text>
</comment>
<accession>A0ABD3PTA3</accession>
<dbReference type="GO" id="GO:0016787">
    <property type="term" value="F:hydrolase activity"/>
    <property type="evidence" value="ECO:0007669"/>
    <property type="project" value="UniProtKB-KW"/>
</dbReference>
<dbReference type="InterPro" id="IPR036075">
    <property type="entry name" value="ARMT-1-like_metal-bd_sf"/>
</dbReference>
<dbReference type="SUPFAM" id="SSF111321">
    <property type="entry name" value="AF1104-like"/>
    <property type="match status" value="1"/>
</dbReference>
<organism evidence="10 11">
    <name type="scientific">Cyclotella atomus</name>
    <dbReference type="NCBI Taxonomy" id="382360"/>
    <lineage>
        <taxon>Eukaryota</taxon>
        <taxon>Sar</taxon>
        <taxon>Stramenopiles</taxon>
        <taxon>Ochrophyta</taxon>
        <taxon>Bacillariophyta</taxon>
        <taxon>Coscinodiscophyceae</taxon>
        <taxon>Thalassiosirophycidae</taxon>
        <taxon>Stephanodiscales</taxon>
        <taxon>Stephanodiscaceae</taxon>
        <taxon>Cyclotella</taxon>
    </lineage>
</organism>
<dbReference type="GO" id="GO:0046872">
    <property type="term" value="F:metal ion binding"/>
    <property type="evidence" value="ECO:0007669"/>
    <property type="project" value="UniProtKB-UniRule"/>
</dbReference>
<dbReference type="Gene3D" id="3.40.50.10880">
    <property type="entry name" value="Uncharacterised protein PF01937, DUF89, domain 3"/>
    <property type="match status" value="1"/>
</dbReference>
<protein>
    <recommendedName>
        <fullName evidence="7">Sugar phosphate phosphatase</fullName>
        <ecNumber evidence="7">3.1.3.-</ecNumber>
    </recommendedName>
</protein>
<dbReference type="Gene3D" id="1.20.930.60">
    <property type="match status" value="1"/>
</dbReference>
<reference evidence="10 11" key="1">
    <citation type="submission" date="2024-10" db="EMBL/GenBank/DDBJ databases">
        <title>Updated reference genomes for cyclostephanoid diatoms.</title>
        <authorList>
            <person name="Roberts W.R."/>
            <person name="Alverson A.J."/>
        </authorList>
    </citation>
    <scope>NUCLEOTIDE SEQUENCE [LARGE SCALE GENOMIC DNA]</scope>
    <source>
        <strain evidence="10 11">AJA010-31</strain>
    </source>
</reference>
<evidence type="ECO:0000256" key="3">
    <source>
        <dbReference type="ARBA" id="ARBA00022723"/>
    </source>
</evidence>
<dbReference type="EMBL" id="JALLPJ020000469">
    <property type="protein sequence ID" value="KAL3791217.1"/>
    <property type="molecule type" value="Genomic_DNA"/>
</dbReference>
<dbReference type="Proteomes" id="UP001530400">
    <property type="component" value="Unassembled WGS sequence"/>
</dbReference>
<evidence type="ECO:0000256" key="2">
    <source>
        <dbReference type="ARBA" id="ARBA00009519"/>
    </source>
</evidence>
<evidence type="ECO:0000313" key="11">
    <source>
        <dbReference type="Proteomes" id="UP001530400"/>
    </source>
</evidence>
<evidence type="ECO:0000256" key="6">
    <source>
        <dbReference type="ARBA" id="ARBA00048809"/>
    </source>
</evidence>
<sequence>MKYLSGAVLLACLTTTQAFTPHTYPSRPATSVMAWSTAALKSDPKTGNSLPSLPIPEPLLSLTPGTWAYDTMSRRLNKEILQRTYEENEETFNKPEFAKALARFNELRAELDNAAETKLTYLKFDEVEDGRKGVLAPGDSEYKSETVVDREKREWEDILRPFVEKGDTWLSAPWLVTEFYAYRRLIEAIGYYDKSNPATYLYDPFAVAKKAGLVSSVNSAENMLEKIVKLPHTKEGLGLAAAFALWGNKMDLSIWPADAENSSLDVFAKILHAADENLLHDDTDELAEHCEMLKERESGKIDIIVDNAGFELVTDLALADYLIASGVAVKVTFQLKSHPTFVSDALEKDLLETVDHYAALPEDKYPNARAAGLRWQQYLKGM</sequence>
<dbReference type="Pfam" id="PF01937">
    <property type="entry name" value="ARMT1-like_dom"/>
    <property type="match status" value="1"/>
</dbReference>
<comment type="cofactor">
    <cofactor evidence="7">
        <name>Mn(2+)</name>
        <dbReference type="ChEBI" id="CHEBI:29035"/>
    </cofactor>
    <cofactor evidence="7">
        <name>Ni(2+)</name>
        <dbReference type="ChEBI" id="CHEBI:49786"/>
    </cofactor>
</comment>
<evidence type="ECO:0000259" key="9">
    <source>
        <dbReference type="Pfam" id="PF01937"/>
    </source>
</evidence>
<evidence type="ECO:0000313" key="10">
    <source>
        <dbReference type="EMBL" id="KAL3791217.1"/>
    </source>
</evidence>
<evidence type="ECO:0000256" key="5">
    <source>
        <dbReference type="ARBA" id="ARBA00023211"/>
    </source>
</evidence>
<gene>
    <name evidence="10" type="ORF">ACHAWO_013339</name>
</gene>
<name>A0ABD3PTA3_9STRA</name>
<comment type="domain">
    <text evidence="7">Subfamily III proteins have a conserved RTxK motif about 40-50 residues from the C-terminus; the threonine may be replaced by serine or cysteine.</text>
</comment>
<evidence type="ECO:0000256" key="1">
    <source>
        <dbReference type="ARBA" id="ARBA00001326"/>
    </source>
</evidence>
<proteinExistence type="inferred from homology"/>
<keyword evidence="5 7" id="KW-0464">Manganese</keyword>
<keyword evidence="11" id="KW-1185">Reference proteome</keyword>
<feature type="signal peptide" evidence="8">
    <location>
        <begin position="1"/>
        <end position="18"/>
    </location>
</feature>